<evidence type="ECO:0000313" key="2">
    <source>
        <dbReference type="Proteomes" id="UP000237229"/>
    </source>
</evidence>
<name>A0ABX4ZT63_9PAST</name>
<reference evidence="1 2" key="1">
    <citation type="submission" date="2018-02" db="EMBL/GenBank/DDBJ databases">
        <title>Classification genera of Pasteurellaceae by whole genome sequence comparison.</title>
        <authorList>
            <person name="Christensen H."/>
        </authorList>
    </citation>
    <scope>NUCLEOTIDE SEQUENCE [LARGE SCALE GENOMIC DNA]</scope>
    <source>
        <strain evidence="1 2">20186H4H1</strain>
    </source>
</reference>
<dbReference type="EMBL" id="PQVI01000042">
    <property type="protein sequence ID" value="POY42708.1"/>
    <property type="molecule type" value="Genomic_DNA"/>
</dbReference>
<dbReference type="Proteomes" id="UP000237229">
    <property type="component" value="Unassembled WGS sequence"/>
</dbReference>
<accession>A0ABX4ZT63</accession>
<protein>
    <submittedName>
        <fullName evidence="1">Uncharacterized protein</fullName>
    </submittedName>
</protein>
<organism evidence="1 2">
    <name type="scientific">Avibacterium endocarditidis</name>
    <dbReference type="NCBI Taxonomy" id="380674"/>
    <lineage>
        <taxon>Bacteria</taxon>
        <taxon>Pseudomonadati</taxon>
        <taxon>Pseudomonadota</taxon>
        <taxon>Gammaproteobacteria</taxon>
        <taxon>Pasteurellales</taxon>
        <taxon>Pasteurellaceae</taxon>
        <taxon>Avibacterium</taxon>
    </lineage>
</organism>
<gene>
    <name evidence="1" type="ORF">C3Z13_03845</name>
</gene>
<evidence type="ECO:0000313" key="1">
    <source>
        <dbReference type="EMBL" id="POY42708.1"/>
    </source>
</evidence>
<dbReference type="RefSeq" id="WP_103855050.1">
    <property type="nucleotide sequence ID" value="NZ_PQVI01000042.1"/>
</dbReference>
<keyword evidence="2" id="KW-1185">Reference proteome</keyword>
<sequence>MSSAAHHNETSTRRKEVRYIFLPGEPVEKLARSCDYTILLGSVQEVVFNFQTKLFTDLTVEILPSEKDSNNFRLNAVYDKQTKKLIHGNFSISNQGIPYRVQVSRFFDGTFIVRSKDKELGRYKTTRIGIQTEEIEKPDLWLEPMYIGFSDVPDINQLHGIHKDHQQSAYKWVKTLDQFNHQDVFNPLYQPERVLQAFDELWKDNGYACIKNEPEEVGVFIFRT</sequence>
<comment type="caution">
    <text evidence="1">The sequence shown here is derived from an EMBL/GenBank/DDBJ whole genome shotgun (WGS) entry which is preliminary data.</text>
</comment>
<proteinExistence type="predicted"/>